<dbReference type="EMBL" id="PEZP01000030">
    <property type="protein sequence ID" value="PIT98132.1"/>
    <property type="molecule type" value="Genomic_DNA"/>
</dbReference>
<dbReference type="NCBIfam" id="NF045849">
    <property type="entry name" value="ICE_MMCAP2_0565"/>
    <property type="match status" value="1"/>
</dbReference>
<dbReference type="InterPro" id="IPR043993">
    <property type="entry name" value="T4SS_pilin"/>
</dbReference>
<keyword evidence="1" id="KW-0812">Transmembrane</keyword>
<comment type="caution">
    <text evidence="3">The sequence shown here is derived from an EMBL/GenBank/DDBJ whole genome shotgun (WGS) entry which is preliminary data.</text>
</comment>
<proteinExistence type="predicted"/>
<keyword evidence="1" id="KW-0472">Membrane</keyword>
<feature type="signal peptide" evidence="2">
    <location>
        <begin position="1"/>
        <end position="23"/>
    </location>
</feature>
<accession>A0A2M6WZ95</accession>
<evidence type="ECO:0000256" key="2">
    <source>
        <dbReference type="SAM" id="SignalP"/>
    </source>
</evidence>
<feature type="transmembrane region" description="Helical" evidence="1">
    <location>
        <begin position="47"/>
        <end position="70"/>
    </location>
</feature>
<keyword evidence="1" id="KW-1133">Transmembrane helix</keyword>
<reference evidence="4" key="1">
    <citation type="submission" date="2017-09" db="EMBL/GenBank/DDBJ databases">
        <title>Depth-based differentiation of microbial function through sediment-hosted aquifers and enrichment of novel symbionts in the deep terrestrial subsurface.</title>
        <authorList>
            <person name="Probst A.J."/>
            <person name="Ladd B."/>
            <person name="Jarett J.K."/>
            <person name="Geller-Mcgrath D.E."/>
            <person name="Sieber C.M.K."/>
            <person name="Emerson J.B."/>
            <person name="Anantharaman K."/>
            <person name="Thomas B.C."/>
            <person name="Malmstrom R."/>
            <person name="Stieglmeier M."/>
            <person name="Klingl A."/>
            <person name="Woyke T."/>
            <person name="Ryan C.M."/>
            <person name="Banfield J.F."/>
        </authorList>
    </citation>
    <scope>NUCLEOTIDE SEQUENCE [LARGE SCALE GENOMIC DNA]</scope>
</reference>
<feature type="transmembrane region" description="Helical" evidence="1">
    <location>
        <begin position="91"/>
        <end position="112"/>
    </location>
</feature>
<dbReference type="Pfam" id="PF18895">
    <property type="entry name" value="T4SS_pilin"/>
    <property type="match status" value="1"/>
</dbReference>
<evidence type="ECO:0000313" key="4">
    <source>
        <dbReference type="Proteomes" id="UP000230731"/>
    </source>
</evidence>
<evidence type="ECO:0008006" key="5">
    <source>
        <dbReference type="Google" id="ProtNLM"/>
    </source>
</evidence>
<name>A0A2M6WZ95_9BACT</name>
<evidence type="ECO:0000313" key="3">
    <source>
        <dbReference type="EMBL" id="PIT98132.1"/>
    </source>
</evidence>
<keyword evidence="2" id="KW-0732">Signal</keyword>
<organism evidence="3 4">
    <name type="scientific">Candidatus Andersenbacteria bacterium CG10_big_fil_rev_8_21_14_0_10_54_11</name>
    <dbReference type="NCBI Taxonomy" id="1974485"/>
    <lineage>
        <taxon>Bacteria</taxon>
        <taxon>Candidatus Anderseniibacteriota</taxon>
    </lineage>
</organism>
<protein>
    <recommendedName>
        <fullName evidence="5">DUF4190 domain-containing protein</fullName>
    </recommendedName>
</protein>
<feature type="chain" id="PRO_5014954332" description="DUF4190 domain-containing protein" evidence="2">
    <location>
        <begin position="24"/>
        <end position="118"/>
    </location>
</feature>
<dbReference type="AlphaFoldDB" id="A0A2M6WZ95"/>
<gene>
    <name evidence="3" type="ORF">COT71_02440</name>
</gene>
<sequence length="118" mass="12089">MPKLLFACSLAATLAASPLAAYALPATGPINGLSGGDHVGESEVRNTVYKVIVAFLGIIGIIAVIVIIIAGTRLILAGGNEEAARAARRQIIYAVIGLIVVLLSVVIVNFVIKAVPSN</sequence>
<evidence type="ECO:0000256" key="1">
    <source>
        <dbReference type="SAM" id="Phobius"/>
    </source>
</evidence>
<dbReference type="Proteomes" id="UP000230731">
    <property type="component" value="Unassembled WGS sequence"/>
</dbReference>